<dbReference type="Proteomes" id="UP000031599">
    <property type="component" value="Unassembled WGS sequence"/>
</dbReference>
<dbReference type="InterPro" id="IPR008585">
    <property type="entry name" value="Gamma_PGA_hydro"/>
</dbReference>
<accession>A0A0C2A7I7</accession>
<sequence length="281" mass="29872">MTQTLKDQGLNSDPWSCSVSAAIGDVFGVGSQLRVRRDVDNLAVYTVAEIREQDPANVVRMSSIARQRLGTSDVFTGTLHTPLSTKLMTDAQAENAGAFVERIADHPQNQGLLLMAPHGGRIEFNTDHQARLAAKDLAGGDVSTWCCSGWRTDNGSTHSRWHVSTTEISPLSFPGLATIANRGFAYAVGFHGMKADGVLVGGGAPNELKQMVRQAIKSVVGNNPVTVVNGGKNSGVSDTNVVNWITAGNGGGIQLEQSSEIRSKYWSDVAHAVADVFADLI</sequence>
<dbReference type="Gene3D" id="3.40.630.100">
    <property type="entry name" value="Poly-gamma-glutamate hydrolase, zinc-binding motif"/>
    <property type="match status" value="1"/>
</dbReference>
<organism evidence="1 2">
    <name type="scientific">Enhygromyxa salina</name>
    <dbReference type="NCBI Taxonomy" id="215803"/>
    <lineage>
        <taxon>Bacteria</taxon>
        <taxon>Pseudomonadati</taxon>
        <taxon>Myxococcota</taxon>
        <taxon>Polyangia</taxon>
        <taxon>Nannocystales</taxon>
        <taxon>Nannocystaceae</taxon>
        <taxon>Enhygromyxa</taxon>
    </lineage>
</organism>
<dbReference type="RefSeq" id="WP_052545876.1">
    <property type="nucleotide sequence ID" value="NZ_JMCC02000001.1"/>
</dbReference>
<dbReference type="AlphaFoldDB" id="A0A0C2A7I7"/>
<proteinExistence type="predicted"/>
<gene>
    <name evidence="1" type="ORF">DB30_00027</name>
</gene>
<dbReference type="Pfam" id="PF05908">
    <property type="entry name" value="Gamma_PGA_hydro"/>
    <property type="match status" value="1"/>
</dbReference>
<dbReference type="EMBL" id="JMCC02000001">
    <property type="protein sequence ID" value="KIG19518.1"/>
    <property type="molecule type" value="Genomic_DNA"/>
</dbReference>
<name>A0A0C2A7I7_9BACT</name>
<evidence type="ECO:0000313" key="1">
    <source>
        <dbReference type="EMBL" id="KIG19518.1"/>
    </source>
</evidence>
<dbReference type="InterPro" id="IPR038128">
    <property type="entry name" value="Gamma_PGA_hydro_sf"/>
</dbReference>
<reference evidence="1 2" key="1">
    <citation type="submission" date="2014-12" db="EMBL/GenBank/DDBJ databases">
        <title>Genome assembly of Enhygromyxa salina DSM 15201.</title>
        <authorList>
            <person name="Sharma G."/>
            <person name="Subramanian S."/>
        </authorList>
    </citation>
    <scope>NUCLEOTIDE SEQUENCE [LARGE SCALE GENOMIC DNA]</scope>
    <source>
        <strain evidence="1 2">DSM 15201</strain>
    </source>
</reference>
<evidence type="ECO:0000313" key="2">
    <source>
        <dbReference type="Proteomes" id="UP000031599"/>
    </source>
</evidence>
<protein>
    <recommendedName>
        <fullName evidence="3">Phage-related replication protein</fullName>
    </recommendedName>
</protein>
<evidence type="ECO:0008006" key="3">
    <source>
        <dbReference type="Google" id="ProtNLM"/>
    </source>
</evidence>
<comment type="caution">
    <text evidence="1">The sequence shown here is derived from an EMBL/GenBank/DDBJ whole genome shotgun (WGS) entry which is preliminary data.</text>
</comment>